<dbReference type="CDD" id="cd00254">
    <property type="entry name" value="LT-like"/>
    <property type="match status" value="1"/>
</dbReference>
<evidence type="ECO:0000259" key="3">
    <source>
        <dbReference type="Pfam" id="PF01464"/>
    </source>
</evidence>
<feature type="domain" description="Transglycosylase SLT" evidence="3">
    <location>
        <begin position="80"/>
        <end position="178"/>
    </location>
</feature>
<dbReference type="PROSITE" id="PS00922">
    <property type="entry name" value="TRANSGLYCOSYLASE"/>
    <property type="match status" value="1"/>
</dbReference>
<dbReference type="InterPro" id="IPR000189">
    <property type="entry name" value="Transglyc_AS"/>
</dbReference>
<keyword evidence="5" id="KW-1185">Reference proteome</keyword>
<dbReference type="SUPFAM" id="SSF53955">
    <property type="entry name" value="Lysozyme-like"/>
    <property type="match status" value="1"/>
</dbReference>
<dbReference type="Gene3D" id="1.10.530.10">
    <property type="match status" value="1"/>
</dbReference>
<protein>
    <submittedName>
        <fullName evidence="4">Lytic transglycosylase domain-containing protein</fullName>
    </submittedName>
</protein>
<evidence type="ECO:0000256" key="1">
    <source>
        <dbReference type="ARBA" id="ARBA00007734"/>
    </source>
</evidence>
<evidence type="ECO:0000256" key="2">
    <source>
        <dbReference type="SAM" id="SignalP"/>
    </source>
</evidence>
<gene>
    <name evidence="4" type="ORF">JQX08_00640</name>
</gene>
<feature type="signal peptide" evidence="2">
    <location>
        <begin position="1"/>
        <end position="25"/>
    </location>
</feature>
<dbReference type="Proteomes" id="UP000717995">
    <property type="component" value="Unassembled WGS sequence"/>
</dbReference>
<dbReference type="Pfam" id="PF01464">
    <property type="entry name" value="SLT"/>
    <property type="match status" value="1"/>
</dbReference>
<accession>A0ABS2I7T0</accession>
<keyword evidence="2" id="KW-0732">Signal</keyword>
<dbReference type="RefSeq" id="WP_204913960.1">
    <property type="nucleotide sequence ID" value="NZ_JAFEUP010000001.1"/>
</dbReference>
<organism evidence="4 5">
    <name type="scientific">Zestomonas insulae</name>
    <dbReference type="NCBI Taxonomy" id="2809017"/>
    <lineage>
        <taxon>Bacteria</taxon>
        <taxon>Pseudomonadati</taxon>
        <taxon>Pseudomonadota</taxon>
        <taxon>Gammaproteobacteria</taxon>
        <taxon>Pseudomonadales</taxon>
        <taxon>Pseudomonadaceae</taxon>
        <taxon>Zestomonas</taxon>
    </lineage>
</organism>
<reference evidence="4 5" key="1">
    <citation type="submission" date="2021-02" db="EMBL/GenBank/DDBJ databases">
        <authorList>
            <person name="Lee D.-H."/>
        </authorList>
    </citation>
    <scope>NUCLEOTIDE SEQUENCE [LARGE SCALE GENOMIC DNA]</scope>
    <source>
        <strain evidence="4 5">UL073</strain>
    </source>
</reference>
<comment type="caution">
    <text evidence="4">The sequence shown here is derived from an EMBL/GenBank/DDBJ whole genome shotgun (WGS) entry which is preliminary data.</text>
</comment>
<feature type="chain" id="PRO_5046777502" evidence="2">
    <location>
        <begin position="26"/>
        <end position="209"/>
    </location>
</feature>
<sequence>MRIIATLWTSALVIVLGGNAAPAQADVYMGVAKDGSIVLSNIYRAERNYVRVRREAPVAAAPAPVAQPAALAGTQPYEQLIAAAATAHDLPPALLHAVISVESGYDPRAQSPQGAAGLMQLMPATARELGVSDVWDPAANVDGGARYLKRMLELFGNDLSLALAAYNAGPGAVRDSGRSIPPIPETMRYVPNVLEHYRRLVASRATPAL</sequence>
<dbReference type="InterPro" id="IPR023346">
    <property type="entry name" value="Lysozyme-like_dom_sf"/>
</dbReference>
<dbReference type="InterPro" id="IPR008258">
    <property type="entry name" value="Transglycosylase_SLT_dom_1"/>
</dbReference>
<dbReference type="EMBL" id="JAFEUP010000001">
    <property type="protein sequence ID" value="MBM7059206.1"/>
    <property type="molecule type" value="Genomic_DNA"/>
</dbReference>
<evidence type="ECO:0000313" key="4">
    <source>
        <dbReference type="EMBL" id="MBM7059206.1"/>
    </source>
</evidence>
<comment type="similarity">
    <text evidence="1">Belongs to the transglycosylase Slt family.</text>
</comment>
<proteinExistence type="inferred from homology"/>
<name>A0ABS2I7T0_9GAMM</name>
<dbReference type="PANTHER" id="PTHR37423:SF2">
    <property type="entry name" value="MEMBRANE-BOUND LYTIC MUREIN TRANSGLYCOSYLASE C"/>
    <property type="match status" value="1"/>
</dbReference>
<evidence type="ECO:0000313" key="5">
    <source>
        <dbReference type="Proteomes" id="UP000717995"/>
    </source>
</evidence>
<dbReference type="PANTHER" id="PTHR37423">
    <property type="entry name" value="SOLUBLE LYTIC MUREIN TRANSGLYCOSYLASE-RELATED"/>
    <property type="match status" value="1"/>
</dbReference>